<evidence type="ECO:0000313" key="2">
    <source>
        <dbReference type="Proteomes" id="UP000542720"/>
    </source>
</evidence>
<dbReference type="InterPro" id="IPR038086">
    <property type="entry name" value="DUF2789_sf"/>
</dbReference>
<dbReference type="RefSeq" id="WP_183088137.1">
    <property type="nucleotide sequence ID" value="NZ_JACJUD010000002.1"/>
</dbReference>
<dbReference type="InterPro" id="IPR021250">
    <property type="entry name" value="DUF2789"/>
</dbReference>
<keyword evidence="2" id="KW-1185">Reference proteome</keyword>
<name>A0A7W4LJZ3_9GAMM</name>
<dbReference type="Pfam" id="PF10982">
    <property type="entry name" value="DUF2789"/>
    <property type="match status" value="1"/>
</dbReference>
<dbReference type="EMBL" id="JACJUD010000002">
    <property type="protein sequence ID" value="MBB2494560.1"/>
    <property type="molecule type" value="Genomic_DNA"/>
</dbReference>
<organism evidence="1 2">
    <name type="scientific">Aquipseudomonas ullengensis</name>
    <dbReference type="NCBI Taxonomy" id="2759166"/>
    <lineage>
        <taxon>Bacteria</taxon>
        <taxon>Pseudomonadati</taxon>
        <taxon>Pseudomonadota</taxon>
        <taxon>Gammaproteobacteria</taxon>
        <taxon>Pseudomonadales</taxon>
        <taxon>Pseudomonadaceae</taxon>
        <taxon>Aquipseudomonas</taxon>
    </lineage>
</organism>
<protein>
    <submittedName>
        <fullName evidence="1">DUF2789 domain-containing protein</fullName>
    </submittedName>
</protein>
<accession>A0A7W4LJZ3</accession>
<dbReference type="Gene3D" id="1.10.10.1130">
    <property type="entry name" value="Uncharacterised protein PF10982, DUF2789"/>
    <property type="match status" value="1"/>
</dbReference>
<gene>
    <name evidence="1" type="ORF">H3H51_05975</name>
</gene>
<proteinExistence type="predicted"/>
<sequence>MDTSNHHSLRTLFEQLGLPSSHEEIAAFIRDHHLNEGENIAAAPFWSAAQASFLKEALQRDAEWAIQVDELAVSLAK</sequence>
<dbReference type="AlphaFoldDB" id="A0A7W4LJZ3"/>
<comment type="caution">
    <text evidence="1">The sequence shown here is derived from an EMBL/GenBank/DDBJ whole genome shotgun (WGS) entry which is preliminary data.</text>
</comment>
<dbReference type="Proteomes" id="UP000542720">
    <property type="component" value="Unassembled WGS sequence"/>
</dbReference>
<reference evidence="1 2" key="1">
    <citation type="submission" date="2020-08" db="EMBL/GenBank/DDBJ databases">
        <authorList>
            <person name="Kim C.M."/>
        </authorList>
    </citation>
    <scope>NUCLEOTIDE SEQUENCE [LARGE SCALE GENOMIC DNA]</scope>
    <source>
        <strain evidence="1 2">UL070</strain>
    </source>
</reference>
<evidence type="ECO:0000313" key="1">
    <source>
        <dbReference type="EMBL" id="MBB2494560.1"/>
    </source>
</evidence>